<keyword evidence="5" id="KW-1185">Reference proteome</keyword>
<proteinExistence type="predicted"/>
<dbReference type="CDD" id="cd05276">
    <property type="entry name" value="p53_inducible_oxidoreductase"/>
    <property type="match status" value="1"/>
</dbReference>
<dbReference type="Gene3D" id="3.40.50.720">
    <property type="entry name" value="NAD(P)-binding Rossmann-like Domain"/>
    <property type="match status" value="1"/>
</dbReference>
<dbReference type="InterPro" id="IPR011032">
    <property type="entry name" value="GroES-like_sf"/>
</dbReference>
<dbReference type="NCBIfam" id="TIGR02824">
    <property type="entry name" value="quinone_pig3"/>
    <property type="match status" value="1"/>
</dbReference>
<evidence type="ECO:0000256" key="1">
    <source>
        <dbReference type="ARBA" id="ARBA00022857"/>
    </source>
</evidence>
<dbReference type="InterPro" id="IPR013154">
    <property type="entry name" value="ADH-like_N"/>
</dbReference>
<evidence type="ECO:0000256" key="2">
    <source>
        <dbReference type="ARBA" id="ARBA00023002"/>
    </source>
</evidence>
<evidence type="ECO:0000259" key="3">
    <source>
        <dbReference type="SMART" id="SM00829"/>
    </source>
</evidence>
<dbReference type="Pfam" id="PF08240">
    <property type="entry name" value="ADH_N"/>
    <property type="match status" value="1"/>
</dbReference>
<name>A0ABS2RK30_9ACTN</name>
<dbReference type="PANTHER" id="PTHR48106:SF8">
    <property type="entry name" value="OS02G0805600 PROTEIN"/>
    <property type="match status" value="1"/>
</dbReference>
<dbReference type="SUPFAM" id="SSF50129">
    <property type="entry name" value="GroES-like"/>
    <property type="match status" value="1"/>
</dbReference>
<gene>
    <name evidence="4" type="ORF">JOE57_001994</name>
</gene>
<feature type="domain" description="Enoyl reductase (ER)" evidence="3">
    <location>
        <begin position="10"/>
        <end position="321"/>
    </location>
</feature>
<dbReference type="PANTHER" id="PTHR48106">
    <property type="entry name" value="QUINONE OXIDOREDUCTASE PIG3-RELATED"/>
    <property type="match status" value="1"/>
</dbReference>
<protein>
    <submittedName>
        <fullName evidence="4">PIG3 family NAD(P)H quinone oxidoreductase</fullName>
    </submittedName>
</protein>
<accession>A0ABS2RK30</accession>
<dbReference type="InterPro" id="IPR020843">
    <property type="entry name" value="ER"/>
</dbReference>
<reference evidence="4 5" key="1">
    <citation type="submission" date="2021-01" db="EMBL/GenBank/DDBJ databases">
        <title>Sequencing the genomes of 1000 actinobacteria strains.</title>
        <authorList>
            <person name="Klenk H.-P."/>
        </authorList>
    </citation>
    <scope>NUCLEOTIDE SEQUENCE [LARGE SCALE GENOMIC DNA]</scope>
    <source>
        <strain evidence="4 5">DSM 18662</strain>
    </source>
</reference>
<dbReference type="InterPro" id="IPR013149">
    <property type="entry name" value="ADH-like_C"/>
</dbReference>
<dbReference type="EMBL" id="JAFBCF010000001">
    <property type="protein sequence ID" value="MBM7799073.1"/>
    <property type="molecule type" value="Genomic_DNA"/>
</dbReference>
<dbReference type="RefSeq" id="WP_204917591.1">
    <property type="nucleotide sequence ID" value="NZ_BAAAQP010000002.1"/>
</dbReference>
<keyword evidence="1" id="KW-0521">NADP</keyword>
<dbReference type="SMART" id="SM00829">
    <property type="entry name" value="PKS_ER"/>
    <property type="match status" value="1"/>
</dbReference>
<dbReference type="Gene3D" id="3.90.180.10">
    <property type="entry name" value="Medium-chain alcohol dehydrogenases, catalytic domain"/>
    <property type="match status" value="1"/>
</dbReference>
<dbReference type="SUPFAM" id="SSF51735">
    <property type="entry name" value="NAD(P)-binding Rossmann-fold domains"/>
    <property type="match status" value="1"/>
</dbReference>
<comment type="caution">
    <text evidence="4">The sequence shown here is derived from an EMBL/GenBank/DDBJ whole genome shotgun (WGS) entry which is preliminary data.</text>
</comment>
<organism evidence="4 5">
    <name type="scientific">Microlunatus panaciterrae</name>
    <dbReference type="NCBI Taxonomy" id="400768"/>
    <lineage>
        <taxon>Bacteria</taxon>
        <taxon>Bacillati</taxon>
        <taxon>Actinomycetota</taxon>
        <taxon>Actinomycetes</taxon>
        <taxon>Propionibacteriales</taxon>
        <taxon>Propionibacteriaceae</taxon>
        <taxon>Microlunatus</taxon>
    </lineage>
</organism>
<dbReference type="InterPro" id="IPR036291">
    <property type="entry name" value="NAD(P)-bd_dom_sf"/>
</dbReference>
<dbReference type="InterPro" id="IPR014189">
    <property type="entry name" value="Quinone_OxRdtase_PIG3"/>
</dbReference>
<evidence type="ECO:0000313" key="4">
    <source>
        <dbReference type="EMBL" id="MBM7799073.1"/>
    </source>
</evidence>
<dbReference type="Proteomes" id="UP000704762">
    <property type="component" value="Unassembled WGS sequence"/>
</dbReference>
<dbReference type="InterPro" id="IPR002364">
    <property type="entry name" value="Quin_OxRdtase/zeta-crystal_CS"/>
</dbReference>
<dbReference type="Pfam" id="PF00107">
    <property type="entry name" value="ADH_zinc_N"/>
    <property type="match status" value="1"/>
</dbReference>
<keyword evidence="2" id="KW-0560">Oxidoreductase</keyword>
<evidence type="ECO:0000313" key="5">
    <source>
        <dbReference type="Proteomes" id="UP000704762"/>
    </source>
</evidence>
<dbReference type="PROSITE" id="PS01162">
    <property type="entry name" value="QOR_ZETA_CRYSTAL"/>
    <property type="match status" value="1"/>
</dbReference>
<sequence length="324" mass="32729">MKAITLQSPGDPSVLTLTEVPTPEAGPGEILVKIVAAGVNRADLLQRQGHYPPPPGASPLLGMECSGVIAATGAGVTGWAPGQPCVALLAGGGYAEYVTVPAGQVLPPPDGIDLVTAAGLIEVAATVSSNLSLARLVSGETFLVHGGSGGIGSFAIQYARSLGARVIATAGAADKLDYCHSVGADLAVSYRTDWAAQASEFTAGAGVDVILDNMGASYLEANVGLLATGGRLVVIGLQGGRRGTLDLGTLMTKRAQVMATTLRSRPVPEKTAICSQVAETVWPLVSSGAIRPAPETRIPLAEAARAHALLESGDNLGKILLVTG</sequence>